<proteinExistence type="predicted"/>
<reference evidence="4 5" key="1">
    <citation type="submission" date="2019-08" db="EMBL/GenBank/DDBJ databases">
        <title>Genome sequence of Gillisia hiemivivida IC154 (type strain).</title>
        <authorList>
            <person name="Bowman J.P."/>
        </authorList>
    </citation>
    <scope>NUCLEOTIDE SEQUENCE [LARGE SCALE GENOMIC DNA]</scope>
    <source>
        <strain evidence="4 5">IC154</strain>
    </source>
</reference>
<name>A0A5C6ZZG0_9FLAO</name>
<dbReference type="GO" id="GO:0004222">
    <property type="term" value="F:metalloendopeptidase activity"/>
    <property type="evidence" value="ECO:0007669"/>
    <property type="project" value="TreeGrafter"/>
</dbReference>
<dbReference type="AlphaFoldDB" id="A0A5C6ZZG0"/>
<evidence type="ECO:0000256" key="2">
    <source>
        <dbReference type="SAM" id="Coils"/>
    </source>
</evidence>
<dbReference type="Pfam" id="PF01551">
    <property type="entry name" value="Peptidase_M23"/>
    <property type="match status" value="1"/>
</dbReference>
<evidence type="ECO:0000256" key="1">
    <source>
        <dbReference type="ARBA" id="ARBA00022729"/>
    </source>
</evidence>
<feature type="coiled-coil region" evidence="2">
    <location>
        <begin position="29"/>
        <end position="119"/>
    </location>
</feature>
<evidence type="ECO:0000313" key="4">
    <source>
        <dbReference type="EMBL" id="TXD95576.1"/>
    </source>
</evidence>
<evidence type="ECO:0000313" key="5">
    <source>
        <dbReference type="Proteomes" id="UP000321367"/>
    </source>
</evidence>
<keyword evidence="2" id="KW-0175">Coiled coil</keyword>
<dbReference type="EMBL" id="VORY01000001">
    <property type="protein sequence ID" value="TXD95576.1"/>
    <property type="molecule type" value="Genomic_DNA"/>
</dbReference>
<dbReference type="PROSITE" id="PS51257">
    <property type="entry name" value="PROKAR_LIPOPROTEIN"/>
    <property type="match status" value="1"/>
</dbReference>
<keyword evidence="1" id="KW-0732">Signal</keyword>
<gene>
    <name evidence="4" type="ORF">ES724_00655</name>
</gene>
<dbReference type="InterPro" id="IPR011055">
    <property type="entry name" value="Dup_hybrid_motif"/>
</dbReference>
<dbReference type="InterPro" id="IPR050570">
    <property type="entry name" value="Cell_wall_metabolism_enzyme"/>
</dbReference>
<protein>
    <submittedName>
        <fullName evidence="4">Peptidoglycan DD-metalloendopeptidase family protein</fullName>
    </submittedName>
</protein>
<comment type="caution">
    <text evidence="4">The sequence shown here is derived from an EMBL/GenBank/DDBJ whole genome shotgun (WGS) entry which is preliminary data.</text>
</comment>
<organism evidence="4 5">
    <name type="scientific">Gillisia hiemivivida</name>
    <dbReference type="NCBI Taxonomy" id="291190"/>
    <lineage>
        <taxon>Bacteria</taxon>
        <taxon>Pseudomonadati</taxon>
        <taxon>Bacteroidota</taxon>
        <taxon>Flavobacteriia</taxon>
        <taxon>Flavobacteriales</taxon>
        <taxon>Flavobacteriaceae</taxon>
        <taxon>Gillisia</taxon>
    </lineage>
</organism>
<dbReference type="SUPFAM" id="SSF51261">
    <property type="entry name" value="Duplicated hybrid motif"/>
    <property type="match status" value="1"/>
</dbReference>
<dbReference type="RefSeq" id="WP_146928257.1">
    <property type="nucleotide sequence ID" value="NZ_VORY01000001.1"/>
</dbReference>
<dbReference type="Gene3D" id="6.10.250.3150">
    <property type="match status" value="1"/>
</dbReference>
<feature type="domain" description="M23ase beta-sheet core" evidence="3">
    <location>
        <begin position="308"/>
        <end position="401"/>
    </location>
</feature>
<dbReference type="Gene3D" id="2.70.70.10">
    <property type="entry name" value="Glucose Permease (Domain IIA)"/>
    <property type="match status" value="1"/>
</dbReference>
<dbReference type="PANTHER" id="PTHR21666:SF289">
    <property type="entry name" value="L-ALA--D-GLU ENDOPEPTIDASE"/>
    <property type="match status" value="1"/>
</dbReference>
<keyword evidence="5" id="KW-1185">Reference proteome</keyword>
<evidence type="ECO:0000259" key="3">
    <source>
        <dbReference type="Pfam" id="PF01551"/>
    </source>
</evidence>
<dbReference type="PANTHER" id="PTHR21666">
    <property type="entry name" value="PEPTIDASE-RELATED"/>
    <property type="match status" value="1"/>
</dbReference>
<dbReference type="Proteomes" id="UP000321367">
    <property type="component" value="Unassembled WGS sequence"/>
</dbReference>
<sequence>MKLNTYSKHIFIIAFLLIGCAKVYSQDTRESLEERRIELRDEIQKINSLRSSNKKKEKSVLTEVEDLDRQIRTTENLIKVTNQQANILTRDISSNTSKIQTLRKELESLKEDYGKMIQKSYKSKSQQSRIMFLLSSQNFLQAYKRLQYMKQYANYRRKQGDEIKVKSEELQVLNINLLDQKKVKEKLVIENRETRAQLEQNRKSQQVLIKSIRSKEGVFASQIKKKQQEINAIDRQIDEIIRASIAKANKESGSSSRDVYELTPEAKALAANFASNKGKLPWPVRSGVISMRFGTQQHPIVKSTTIESNGVRIDTDKGAKARAIFGGTVVSEVQAVKGANKAVMVRHGDYITIYNNLSNVYVTKGDVVSLNQDIGEVATSSSSGKTTLHFLIYKNTDKMDPEDWIGKM</sequence>
<dbReference type="CDD" id="cd12797">
    <property type="entry name" value="M23_peptidase"/>
    <property type="match status" value="1"/>
</dbReference>
<dbReference type="OrthoDB" id="9815884at2"/>
<dbReference type="InterPro" id="IPR016047">
    <property type="entry name" value="M23ase_b-sheet_dom"/>
</dbReference>
<accession>A0A5C6ZZG0</accession>
<feature type="coiled-coil region" evidence="2">
    <location>
        <begin position="195"/>
        <end position="243"/>
    </location>
</feature>